<name>Q6E6F8_ANTLO</name>
<dbReference type="Pfam" id="PF13193">
    <property type="entry name" value="AMP-binding_C"/>
    <property type="match status" value="1"/>
</dbReference>
<dbReference type="InterPro" id="IPR025110">
    <property type="entry name" value="AMP-bd_C"/>
</dbReference>
<evidence type="ECO:0000259" key="2">
    <source>
        <dbReference type="Pfam" id="PF13193"/>
    </source>
</evidence>
<dbReference type="AlphaFoldDB" id="Q6E6F8"/>
<feature type="non-terminal residue" evidence="3">
    <location>
        <position position="1"/>
    </location>
</feature>
<evidence type="ECO:0000313" key="3">
    <source>
        <dbReference type="EMBL" id="AAT12329.1"/>
    </source>
</evidence>
<dbReference type="GO" id="GO:0005829">
    <property type="term" value="C:cytosol"/>
    <property type="evidence" value="ECO:0007669"/>
    <property type="project" value="TreeGrafter"/>
</dbReference>
<dbReference type="InterPro" id="IPR042099">
    <property type="entry name" value="ANL_N_sf"/>
</dbReference>
<sequence>ERYRKSYFDKYPGFFFTGDEAFIDEKGYLWVRGRADDVLNVSGHRFSTAEIESAVCSDANVDEAAVVGVSDSTTGQAIHIFVVCHGNVAGKEIDSSIRATLRRKIGPIANPKGIIVCKSMPKTRTGKIMRRVLRGILMKETLGDVSTCANVDSIESLRALAG</sequence>
<dbReference type="PANTHER" id="PTHR24095:SF14">
    <property type="entry name" value="ACETYL-COENZYME A SYNTHETASE 1"/>
    <property type="match status" value="1"/>
</dbReference>
<protein>
    <recommendedName>
        <fullName evidence="1">acetate--CoA ligase</fullName>
        <ecNumber evidence="1">6.2.1.1</ecNumber>
    </recommendedName>
</protein>
<dbReference type="PANTHER" id="PTHR24095">
    <property type="entry name" value="ACETYL-COENZYME A SYNTHETASE"/>
    <property type="match status" value="1"/>
</dbReference>
<dbReference type="GO" id="GO:0003987">
    <property type="term" value="F:acetate-CoA ligase activity"/>
    <property type="evidence" value="ECO:0007669"/>
    <property type="project" value="UniProtKB-EC"/>
</dbReference>
<dbReference type="Gene3D" id="3.40.50.12780">
    <property type="entry name" value="N-terminal domain of ligase-like"/>
    <property type="match status" value="1"/>
</dbReference>
<dbReference type="EC" id="6.2.1.1" evidence="1"/>
<organism evidence="3">
    <name type="scientific">Antonospora locustae</name>
    <name type="common">Microsporidian parasite</name>
    <name type="synonym">Nosema locustae</name>
    <dbReference type="NCBI Taxonomy" id="278021"/>
    <lineage>
        <taxon>Eukaryota</taxon>
        <taxon>Fungi</taxon>
        <taxon>Fungi incertae sedis</taxon>
        <taxon>Microsporidia</taxon>
        <taxon>Antonospora</taxon>
    </lineage>
</organism>
<dbReference type="InterPro" id="IPR045851">
    <property type="entry name" value="AMP-bd_C_sf"/>
</dbReference>
<dbReference type="GO" id="GO:0006085">
    <property type="term" value="P:acetyl-CoA biosynthetic process"/>
    <property type="evidence" value="ECO:0007669"/>
    <property type="project" value="TreeGrafter"/>
</dbReference>
<evidence type="ECO:0000256" key="1">
    <source>
        <dbReference type="ARBA" id="ARBA00013275"/>
    </source>
</evidence>
<feature type="domain" description="AMP-binding enzyme C-terminal" evidence="2">
    <location>
        <begin position="50"/>
        <end position="127"/>
    </location>
</feature>
<dbReference type="EMBL" id="AY548893">
    <property type="protein sequence ID" value="AAT12329.1"/>
    <property type="molecule type" value="Genomic_DNA"/>
</dbReference>
<accession>Q6E6F8</accession>
<dbReference type="SUPFAM" id="SSF56801">
    <property type="entry name" value="Acetyl-CoA synthetase-like"/>
    <property type="match status" value="1"/>
</dbReference>
<proteinExistence type="predicted"/>
<reference evidence="3" key="1">
    <citation type="journal article" date="2004" name="Curr. Biol.">
        <title>Genome compaction and stability in microsporidian intracellular parasites.</title>
        <authorList>
            <person name="Slamovits C.H."/>
            <person name="Fast N.M."/>
            <person name="Law J.S."/>
            <person name="Keeling P.J."/>
        </authorList>
    </citation>
    <scope>NUCLEOTIDE SEQUENCE</scope>
</reference>
<dbReference type="Gene3D" id="3.30.300.30">
    <property type="match status" value="1"/>
</dbReference>